<dbReference type="EMBL" id="BAAAPO010000007">
    <property type="protein sequence ID" value="GAA1782162.1"/>
    <property type="molecule type" value="Genomic_DNA"/>
</dbReference>
<feature type="compositionally biased region" description="Basic and acidic residues" evidence="1">
    <location>
        <begin position="19"/>
        <end position="29"/>
    </location>
</feature>
<organism evidence="2 3">
    <name type="scientific">Nostocoides veronense</name>
    <dbReference type="NCBI Taxonomy" id="330836"/>
    <lineage>
        <taxon>Bacteria</taxon>
        <taxon>Bacillati</taxon>
        <taxon>Actinomycetota</taxon>
        <taxon>Actinomycetes</taxon>
        <taxon>Micrococcales</taxon>
        <taxon>Intrasporangiaceae</taxon>
        <taxon>Nostocoides</taxon>
    </lineage>
</organism>
<gene>
    <name evidence="2" type="ORF">GCM10009811_04580</name>
</gene>
<sequence>MAPKTKLAIVRGGNPGHRSKADIESSKRQPLVDKSIPFREPEWPTDVASRARQLYRALRPVLEREVGLIGAQQECLVQYCITTARVESLDRLIAEEGYTVVGAT</sequence>
<dbReference type="RefSeq" id="WP_344080704.1">
    <property type="nucleotide sequence ID" value="NZ_BAAAPO010000007.1"/>
</dbReference>
<proteinExistence type="predicted"/>
<feature type="region of interest" description="Disordered" evidence="1">
    <location>
        <begin position="1"/>
        <end position="29"/>
    </location>
</feature>
<comment type="caution">
    <text evidence="2">The sequence shown here is derived from an EMBL/GenBank/DDBJ whole genome shotgun (WGS) entry which is preliminary data.</text>
</comment>
<protein>
    <submittedName>
        <fullName evidence="2">Uncharacterized protein</fullName>
    </submittedName>
</protein>
<dbReference type="Proteomes" id="UP001499938">
    <property type="component" value="Unassembled WGS sequence"/>
</dbReference>
<keyword evidence="3" id="KW-1185">Reference proteome</keyword>
<accession>A0ABN2LBB0</accession>
<evidence type="ECO:0000313" key="2">
    <source>
        <dbReference type="EMBL" id="GAA1782162.1"/>
    </source>
</evidence>
<evidence type="ECO:0000256" key="1">
    <source>
        <dbReference type="SAM" id="MobiDB-lite"/>
    </source>
</evidence>
<evidence type="ECO:0000313" key="3">
    <source>
        <dbReference type="Proteomes" id="UP001499938"/>
    </source>
</evidence>
<name>A0ABN2LBB0_9MICO</name>
<reference evidence="2 3" key="1">
    <citation type="journal article" date="2019" name="Int. J. Syst. Evol. Microbiol.">
        <title>The Global Catalogue of Microorganisms (GCM) 10K type strain sequencing project: providing services to taxonomists for standard genome sequencing and annotation.</title>
        <authorList>
            <consortium name="The Broad Institute Genomics Platform"/>
            <consortium name="The Broad Institute Genome Sequencing Center for Infectious Disease"/>
            <person name="Wu L."/>
            <person name="Ma J."/>
        </authorList>
    </citation>
    <scope>NUCLEOTIDE SEQUENCE [LARGE SCALE GENOMIC DNA]</scope>
    <source>
        <strain evidence="2 3">JCM 15592</strain>
    </source>
</reference>